<dbReference type="Proteomes" id="UP000765509">
    <property type="component" value="Unassembled WGS sequence"/>
</dbReference>
<dbReference type="AlphaFoldDB" id="A0A9Q3EGB2"/>
<organism evidence="1 2">
    <name type="scientific">Austropuccinia psidii MF-1</name>
    <dbReference type="NCBI Taxonomy" id="1389203"/>
    <lineage>
        <taxon>Eukaryota</taxon>
        <taxon>Fungi</taxon>
        <taxon>Dikarya</taxon>
        <taxon>Basidiomycota</taxon>
        <taxon>Pucciniomycotina</taxon>
        <taxon>Pucciniomycetes</taxon>
        <taxon>Pucciniales</taxon>
        <taxon>Sphaerophragmiaceae</taxon>
        <taxon>Austropuccinia</taxon>
    </lineage>
</organism>
<comment type="caution">
    <text evidence="1">The sequence shown here is derived from an EMBL/GenBank/DDBJ whole genome shotgun (WGS) entry which is preliminary data.</text>
</comment>
<protein>
    <submittedName>
        <fullName evidence="1">Uncharacterized protein</fullName>
    </submittedName>
</protein>
<proteinExistence type="predicted"/>
<evidence type="ECO:0000313" key="2">
    <source>
        <dbReference type="Proteomes" id="UP000765509"/>
    </source>
</evidence>
<reference evidence="1" key="1">
    <citation type="submission" date="2021-03" db="EMBL/GenBank/DDBJ databases">
        <title>Draft genome sequence of rust myrtle Austropuccinia psidii MF-1, a brazilian biotype.</title>
        <authorList>
            <person name="Quecine M.C."/>
            <person name="Pachon D.M.R."/>
            <person name="Bonatelli M.L."/>
            <person name="Correr F.H."/>
            <person name="Franceschini L.M."/>
            <person name="Leite T.F."/>
            <person name="Margarido G.R.A."/>
            <person name="Almeida C.A."/>
            <person name="Ferrarezi J.A."/>
            <person name="Labate C.A."/>
        </authorList>
    </citation>
    <scope>NUCLEOTIDE SEQUENCE</scope>
    <source>
        <strain evidence="1">MF-1</strain>
    </source>
</reference>
<feature type="non-terminal residue" evidence="1">
    <location>
        <position position="1"/>
    </location>
</feature>
<name>A0A9Q3EGB2_9BASI</name>
<keyword evidence="2" id="KW-1185">Reference proteome</keyword>
<accession>A0A9Q3EGB2</accession>
<evidence type="ECO:0000313" key="1">
    <source>
        <dbReference type="EMBL" id="MBW0518346.1"/>
    </source>
</evidence>
<dbReference type="EMBL" id="AVOT02026571">
    <property type="protein sequence ID" value="MBW0518346.1"/>
    <property type="molecule type" value="Genomic_DNA"/>
</dbReference>
<sequence>AIRHRAKQVPSWLLGTESTYRYASPVLFEASPTHQIGVRGSVPSPNSPFDSQVVTCKEAFTISRQTKFTICQINSTTSLEGKALDCYLPRGRNWRRPLSELKFNPCSKKGRTYSGVTATAFHQDLSVHKIIVTAGKIINSSDSIPTEGLTCAWSELRPVCEA</sequence>
<gene>
    <name evidence="1" type="ORF">O181_058061</name>
</gene>